<evidence type="ECO:0000313" key="8">
    <source>
        <dbReference type="EMBL" id="EMR71941.1"/>
    </source>
</evidence>
<keyword evidence="3 6" id="KW-1133">Transmembrane helix</keyword>
<evidence type="ECO:0000256" key="4">
    <source>
        <dbReference type="ARBA" id="ARBA00023136"/>
    </source>
</evidence>
<dbReference type="eggNOG" id="ENOG502SZSI">
    <property type="taxonomic scope" value="Eukaryota"/>
</dbReference>
<protein>
    <submittedName>
        <fullName evidence="8">Uncharacterized protein</fullName>
    </submittedName>
</protein>
<dbReference type="HOGENOM" id="CLU_648953_0_0_1"/>
<sequence>MRLNASKFGLFASLLGAVAGQETTTEYAAGGNPDTSVSSGSYITFETLAQQNIFRPQEGDAQIKWVANVDSRLEVKEVRLHKQYKTGDNDTVIGSGEVEALADTSATNGKRVTNLTIASEPTSYNQVWNDKILYLEVVSENKTSTARSYSPGFIVLGAEASAAVEGAARDILDNWSAKPSDTIEGAAATTTAADPTSTSTPTSTSQTSADADASLAENGGGGGGGGGLSPGAIAGIAVGVAVGALAIAGVLAWFFCFRRRRRSAAASSAGFSRAHEGPYGAGSGAAVMMTEKEAAGLAESRDRPSLTQDRGINGGAAAGTSRAYAPYSDDNEHHIPGMAVTTTGTDSQASLPLQPPHYQHSRNRSAATASPSPIESRYAHLIEEGMTEDEIRRLEEEERQLDAAIEEAGSGSNNNNGGSGGKR</sequence>
<gene>
    <name evidence="8" type="ORF">UCREL1_1010</name>
</gene>
<organism evidence="8 9">
    <name type="scientific">Eutypa lata (strain UCR-EL1)</name>
    <name type="common">Grapevine dieback disease fungus</name>
    <name type="synonym">Eutypa armeniacae</name>
    <dbReference type="NCBI Taxonomy" id="1287681"/>
    <lineage>
        <taxon>Eukaryota</taxon>
        <taxon>Fungi</taxon>
        <taxon>Dikarya</taxon>
        <taxon>Ascomycota</taxon>
        <taxon>Pezizomycotina</taxon>
        <taxon>Sordariomycetes</taxon>
        <taxon>Xylariomycetidae</taxon>
        <taxon>Xylariales</taxon>
        <taxon>Diatrypaceae</taxon>
        <taxon>Eutypa</taxon>
    </lineage>
</organism>
<feature type="transmembrane region" description="Helical" evidence="6">
    <location>
        <begin position="232"/>
        <end position="255"/>
    </location>
</feature>
<keyword evidence="7" id="KW-0732">Signal</keyword>
<dbReference type="PANTHER" id="PTHR15549">
    <property type="entry name" value="PAIRED IMMUNOGLOBULIN-LIKE TYPE 2 RECEPTOR"/>
    <property type="match status" value="1"/>
</dbReference>
<feature type="compositionally biased region" description="Polar residues" evidence="5">
    <location>
        <begin position="364"/>
        <end position="373"/>
    </location>
</feature>
<feature type="region of interest" description="Disordered" evidence="5">
    <location>
        <begin position="298"/>
        <end position="373"/>
    </location>
</feature>
<dbReference type="InterPro" id="IPR051694">
    <property type="entry name" value="Immunoregulatory_rcpt-like"/>
</dbReference>
<accession>M7TPV6</accession>
<dbReference type="Proteomes" id="UP000012174">
    <property type="component" value="Unassembled WGS sequence"/>
</dbReference>
<dbReference type="AlphaFoldDB" id="M7TPV6"/>
<keyword evidence="4 6" id="KW-0472">Membrane</keyword>
<name>M7TPV6_EUTLA</name>
<evidence type="ECO:0000256" key="6">
    <source>
        <dbReference type="SAM" id="Phobius"/>
    </source>
</evidence>
<reference evidence="9" key="1">
    <citation type="journal article" date="2013" name="Genome Announc.">
        <title>Draft genome sequence of the grapevine dieback fungus Eutypa lata UCR-EL1.</title>
        <authorList>
            <person name="Blanco-Ulate B."/>
            <person name="Rolshausen P.E."/>
            <person name="Cantu D."/>
        </authorList>
    </citation>
    <scope>NUCLEOTIDE SEQUENCE [LARGE SCALE GENOMIC DNA]</scope>
    <source>
        <strain evidence="9">UCR-EL1</strain>
    </source>
</reference>
<dbReference type="KEGG" id="ela:UCREL1_1010"/>
<feature type="compositionally biased region" description="Polar residues" evidence="5">
    <location>
        <begin position="340"/>
        <end position="351"/>
    </location>
</feature>
<keyword evidence="9" id="KW-1185">Reference proteome</keyword>
<dbReference type="GO" id="GO:0071944">
    <property type="term" value="C:cell periphery"/>
    <property type="evidence" value="ECO:0007669"/>
    <property type="project" value="UniProtKB-ARBA"/>
</dbReference>
<feature type="region of interest" description="Disordered" evidence="5">
    <location>
        <begin position="186"/>
        <end position="222"/>
    </location>
</feature>
<dbReference type="OrthoDB" id="5240751at2759"/>
<evidence type="ECO:0000256" key="3">
    <source>
        <dbReference type="ARBA" id="ARBA00022989"/>
    </source>
</evidence>
<evidence type="ECO:0000256" key="2">
    <source>
        <dbReference type="ARBA" id="ARBA00022692"/>
    </source>
</evidence>
<evidence type="ECO:0000256" key="5">
    <source>
        <dbReference type="SAM" id="MobiDB-lite"/>
    </source>
</evidence>
<evidence type="ECO:0000256" key="7">
    <source>
        <dbReference type="SAM" id="SignalP"/>
    </source>
</evidence>
<evidence type="ECO:0000256" key="1">
    <source>
        <dbReference type="ARBA" id="ARBA00004167"/>
    </source>
</evidence>
<dbReference type="GO" id="GO:0016020">
    <property type="term" value="C:membrane"/>
    <property type="evidence" value="ECO:0007669"/>
    <property type="project" value="UniProtKB-SubCell"/>
</dbReference>
<dbReference type="PANTHER" id="PTHR15549:SF26">
    <property type="entry name" value="AXIAL BUDDING PATTERN PROTEIN 2-RELATED"/>
    <property type="match status" value="1"/>
</dbReference>
<feature type="region of interest" description="Disordered" evidence="5">
    <location>
        <begin position="392"/>
        <end position="423"/>
    </location>
</feature>
<feature type="chain" id="PRO_5004085823" evidence="7">
    <location>
        <begin position="21"/>
        <end position="423"/>
    </location>
</feature>
<keyword evidence="2 6" id="KW-0812">Transmembrane</keyword>
<evidence type="ECO:0000313" key="9">
    <source>
        <dbReference type="Proteomes" id="UP000012174"/>
    </source>
</evidence>
<comment type="subcellular location">
    <subcellularLocation>
        <location evidence="1">Membrane</location>
        <topology evidence="1">Single-pass membrane protein</topology>
    </subcellularLocation>
</comment>
<feature type="compositionally biased region" description="Low complexity" evidence="5">
    <location>
        <begin position="186"/>
        <end position="216"/>
    </location>
</feature>
<proteinExistence type="predicted"/>
<dbReference type="EMBL" id="KB705555">
    <property type="protein sequence ID" value="EMR71941.1"/>
    <property type="molecule type" value="Genomic_DNA"/>
</dbReference>
<feature type="signal peptide" evidence="7">
    <location>
        <begin position="1"/>
        <end position="20"/>
    </location>
</feature>